<dbReference type="RefSeq" id="WP_216836620.1">
    <property type="nucleotide sequence ID" value="NZ_JAFNJS010000003.1"/>
</dbReference>
<accession>A0ABV7BUC8</accession>
<dbReference type="EMBL" id="JBHRSB010000003">
    <property type="protein sequence ID" value="MFC3000531.1"/>
    <property type="molecule type" value="Genomic_DNA"/>
</dbReference>
<keyword evidence="2" id="KW-1185">Reference proteome</keyword>
<comment type="caution">
    <text evidence="1">The sequence shown here is derived from an EMBL/GenBank/DDBJ whole genome shotgun (WGS) entry which is preliminary data.</text>
</comment>
<proteinExistence type="predicted"/>
<protein>
    <submittedName>
        <fullName evidence="1">Uncharacterized protein</fullName>
    </submittedName>
</protein>
<reference evidence="2" key="1">
    <citation type="journal article" date="2019" name="Int. J. Syst. Evol. Microbiol.">
        <title>The Global Catalogue of Microorganisms (GCM) 10K type strain sequencing project: providing services to taxonomists for standard genome sequencing and annotation.</title>
        <authorList>
            <consortium name="The Broad Institute Genomics Platform"/>
            <consortium name="The Broad Institute Genome Sequencing Center for Infectious Disease"/>
            <person name="Wu L."/>
            <person name="Ma J."/>
        </authorList>
    </citation>
    <scope>NUCLEOTIDE SEQUENCE [LARGE SCALE GENOMIC DNA]</scope>
    <source>
        <strain evidence="2">CGMCC 1.16855</strain>
    </source>
</reference>
<organism evidence="1 2">
    <name type="scientific">Falsiroseomonas tokyonensis</name>
    <dbReference type="NCBI Taxonomy" id="430521"/>
    <lineage>
        <taxon>Bacteria</taxon>
        <taxon>Pseudomonadati</taxon>
        <taxon>Pseudomonadota</taxon>
        <taxon>Alphaproteobacteria</taxon>
        <taxon>Acetobacterales</taxon>
        <taxon>Roseomonadaceae</taxon>
        <taxon>Falsiroseomonas</taxon>
    </lineage>
</organism>
<sequence>MSENPQSAPRPLHEAELAAVTGGYGWLHNPVQDVRDRYGYGPSPSVADLMQDYLRQQREDLLRDARDGD</sequence>
<evidence type="ECO:0000313" key="1">
    <source>
        <dbReference type="EMBL" id="MFC3000531.1"/>
    </source>
</evidence>
<gene>
    <name evidence="1" type="ORF">ACFOD3_11545</name>
</gene>
<dbReference type="Proteomes" id="UP001595420">
    <property type="component" value="Unassembled WGS sequence"/>
</dbReference>
<name>A0ABV7BUC8_9PROT</name>
<evidence type="ECO:0000313" key="2">
    <source>
        <dbReference type="Proteomes" id="UP001595420"/>
    </source>
</evidence>